<dbReference type="Gene3D" id="1.25.40.10">
    <property type="entry name" value="Tetratricopeptide repeat domain"/>
    <property type="match status" value="1"/>
</dbReference>
<reference evidence="1 2" key="1">
    <citation type="submission" date="2018-02" db="EMBL/GenBank/DDBJ databases">
        <title>Subsurface microbial communities from deep shales in Ohio and West Virginia, USA.</title>
        <authorList>
            <person name="Wrighton K."/>
        </authorList>
    </citation>
    <scope>NUCLEOTIDE SEQUENCE [LARGE SCALE GENOMIC DNA]</scope>
    <source>
        <strain evidence="1 2">OWC-G53F</strain>
    </source>
</reference>
<organism evidence="1 2">
    <name type="scientific">Methylobacter tundripaludum</name>
    <dbReference type="NCBI Taxonomy" id="173365"/>
    <lineage>
        <taxon>Bacteria</taxon>
        <taxon>Pseudomonadati</taxon>
        <taxon>Pseudomonadota</taxon>
        <taxon>Gammaproteobacteria</taxon>
        <taxon>Methylococcales</taxon>
        <taxon>Methylococcaceae</taxon>
        <taxon>Methylobacter</taxon>
    </lineage>
</organism>
<dbReference type="RefSeq" id="WP_104422135.1">
    <property type="nucleotide sequence ID" value="NZ_PTIY01000001.1"/>
</dbReference>
<evidence type="ECO:0000313" key="2">
    <source>
        <dbReference type="Proteomes" id="UP000238071"/>
    </source>
</evidence>
<gene>
    <name evidence="1" type="ORF">B0F88_101279</name>
</gene>
<proteinExistence type="predicted"/>
<dbReference type="Proteomes" id="UP000238071">
    <property type="component" value="Unassembled WGS sequence"/>
</dbReference>
<name>A0A2S6H8E9_9GAMM</name>
<evidence type="ECO:0008006" key="3">
    <source>
        <dbReference type="Google" id="ProtNLM"/>
    </source>
</evidence>
<dbReference type="EMBL" id="PTIY01000001">
    <property type="protein sequence ID" value="PPK73748.1"/>
    <property type="molecule type" value="Genomic_DNA"/>
</dbReference>
<dbReference type="InterPro" id="IPR011990">
    <property type="entry name" value="TPR-like_helical_dom_sf"/>
</dbReference>
<dbReference type="OrthoDB" id="8209071at2"/>
<protein>
    <recommendedName>
        <fullName evidence="3">CHAT domain-containing protein</fullName>
    </recommendedName>
</protein>
<accession>A0A2S6H8E9</accession>
<keyword evidence="2" id="KW-1185">Reference proteome</keyword>
<dbReference type="AlphaFoldDB" id="A0A2S6H8E9"/>
<sequence length="852" mass="96167">MEFDLIPERFETNLREKLELLITDEKLDELDDILFNLISEEPTKDALDCVKITAELLSEFKRPWPLAYALNTLLAANLLTKDVDGAIKIFSQLIEHSIENDTPTAALSGIDNIKRLFAEGIPYDYLPYLFEQTARFYLHFGAIVEAITELIIAANLFSDYGAYQSAYRVLYDAEHLARENKNAVELAKVLTAECAIAIIEGDHDFAAKAGNEAIELYRILECDVPEHLTLNLATSAMKTEDYSTAIRVYKELLANSQCKSVMLLTILINLSACYRRIGELKNADIHLLKARDEIKKILPDPIDLELAVELELIAAANALAGSKFNESTKCLNTAVHLLDDAASVVDRLHYRRGHRERYVGRIESMLCQLPPEGKSEDVELIIAYCRSNQLSDWLHILDWADELGQLLSESDKARLDKAIFQLANFGAPFLYGFREKYNDAFGSDLMPDPWQKFTALVTDLTARYKFRQPLSTASVFNCVSMIRQRLSEGYGILISMFAAGKKAMLLINSQYILCDLPDTETKDFFLALNQHRKGNGTRKVWNDSICAYQQVLLKKCVPLTKALTDDETCRGIIFLPDGMDLIPINLLTIGHDVLRKRIADGKFVVRTCLALYLDRSSPSSLTSLSNLTGLIEKSTNLRFSSEEIKSFFRLINSEGTVLVDPTWSEFEQKMMVSDILIIAQHGVSIALFSDPHFGNLSGVESRGVIRFDQIQESAYLWSHRLVILGTCHSGGLINRNFQKIFKTHELIGFPSIFLTNRKSVVSAADWAVLDMYNYLLTTVFAEEMKRNDIPHAFSIAIAKLVEMSGSDAINLLEHIETQSIRDEILEHKGIEYVANLKQQPFCYGAYQIYTLL</sequence>
<comment type="caution">
    <text evidence="1">The sequence shown here is derived from an EMBL/GenBank/DDBJ whole genome shotgun (WGS) entry which is preliminary data.</text>
</comment>
<evidence type="ECO:0000313" key="1">
    <source>
        <dbReference type="EMBL" id="PPK73748.1"/>
    </source>
</evidence>
<dbReference type="SUPFAM" id="SSF48452">
    <property type="entry name" value="TPR-like"/>
    <property type="match status" value="1"/>
</dbReference>